<feature type="region of interest" description="Disordered" evidence="4">
    <location>
        <begin position="427"/>
        <end position="456"/>
    </location>
</feature>
<dbReference type="SMART" id="SM00297">
    <property type="entry name" value="BROMO"/>
    <property type="match status" value="1"/>
</dbReference>
<evidence type="ECO:0000313" key="7">
    <source>
        <dbReference type="Proteomes" id="UP001443914"/>
    </source>
</evidence>
<dbReference type="InterPro" id="IPR052442">
    <property type="entry name" value="Env_Response_Regulator"/>
</dbReference>
<dbReference type="EMBL" id="JBDFQZ010000007">
    <property type="protein sequence ID" value="KAK9706890.1"/>
    <property type="molecule type" value="Genomic_DNA"/>
</dbReference>
<protein>
    <recommendedName>
        <fullName evidence="5">Bromo domain-containing protein</fullName>
    </recommendedName>
</protein>
<dbReference type="SUPFAM" id="SSF47370">
    <property type="entry name" value="Bromodomain"/>
    <property type="match status" value="1"/>
</dbReference>
<feature type="domain" description="Bromo" evidence="5">
    <location>
        <begin position="142"/>
        <end position="214"/>
    </location>
</feature>
<keyword evidence="7" id="KW-1185">Reference proteome</keyword>
<name>A0AAW1JRF6_SAPOF</name>
<organism evidence="6 7">
    <name type="scientific">Saponaria officinalis</name>
    <name type="common">Common soapwort</name>
    <name type="synonym">Lychnis saponaria</name>
    <dbReference type="NCBI Taxonomy" id="3572"/>
    <lineage>
        <taxon>Eukaryota</taxon>
        <taxon>Viridiplantae</taxon>
        <taxon>Streptophyta</taxon>
        <taxon>Embryophyta</taxon>
        <taxon>Tracheophyta</taxon>
        <taxon>Spermatophyta</taxon>
        <taxon>Magnoliopsida</taxon>
        <taxon>eudicotyledons</taxon>
        <taxon>Gunneridae</taxon>
        <taxon>Pentapetalae</taxon>
        <taxon>Caryophyllales</taxon>
        <taxon>Caryophyllaceae</taxon>
        <taxon>Caryophylleae</taxon>
        <taxon>Saponaria</taxon>
    </lineage>
</organism>
<feature type="coiled-coil region" evidence="3">
    <location>
        <begin position="526"/>
        <end position="587"/>
    </location>
</feature>
<dbReference type="PANTHER" id="PTHR46136:SF19">
    <property type="entry name" value="TRANSCRIPTION FACTOR GTE12"/>
    <property type="match status" value="1"/>
</dbReference>
<accession>A0AAW1JRF6</accession>
<evidence type="ECO:0000256" key="2">
    <source>
        <dbReference type="PROSITE-ProRule" id="PRU00035"/>
    </source>
</evidence>
<gene>
    <name evidence="6" type="ORF">RND81_07G158900</name>
</gene>
<keyword evidence="1 2" id="KW-0103">Bromodomain</keyword>
<dbReference type="InterPro" id="IPR036427">
    <property type="entry name" value="Bromodomain-like_sf"/>
</dbReference>
<dbReference type="PANTHER" id="PTHR46136">
    <property type="entry name" value="TRANSCRIPTION FACTOR GTE8"/>
    <property type="match status" value="1"/>
</dbReference>
<evidence type="ECO:0000313" key="6">
    <source>
        <dbReference type="EMBL" id="KAK9706890.1"/>
    </source>
</evidence>
<comment type="caution">
    <text evidence="6">The sequence shown here is derived from an EMBL/GenBank/DDBJ whole genome shotgun (WGS) entry which is preliminary data.</text>
</comment>
<keyword evidence="3" id="KW-0175">Coiled coil</keyword>
<dbReference type="Gene3D" id="1.20.920.10">
    <property type="entry name" value="Bromodomain-like"/>
    <property type="match status" value="1"/>
</dbReference>
<evidence type="ECO:0000256" key="1">
    <source>
        <dbReference type="ARBA" id="ARBA00023117"/>
    </source>
</evidence>
<reference evidence="6" key="1">
    <citation type="submission" date="2024-03" db="EMBL/GenBank/DDBJ databases">
        <title>WGS assembly of Saponaria officinalis var. Norfolk2.</title>
        <authorList>
            <person name="Jenkins J."/>
            <person name="Shu S."/>
            <person name="Grimwood J."/>
            <person name="Barry K."/>
            <person name="Goodstein D."/>
            <person name="Schmutz J."/>
            <person name="Leebens-Mack J."/>
            <person name="Osbourn A."/>
        </authorList>
    </citation>
    <scope>NUCLEOTIDE SEQUENCE [LARGE SCALE GENOMIC DNA]</scope>
    <source>
        <strain evidence="6">JIC</strain>
    </source>
</reference>
<dbReference type="PRINTS" id="PR00503">
    <property type="entry name" value="BROMODOMAIN"/>
</dbReference>
<evidence type="ECO:0000256" key="3">
    <source>
        <dbReference type="SAM" id="Coils"/>
    </source>
</evidence>
<evidence type="ECO:0000259" key="5">
    <source>
        <dbReference type="PROSITE" id="PS50014"/>
    </source>
</evidence>
<dbReference type="Pfam" id="PF00439">
    <property type="entry name" value="Bromodomain"/>
    <property type="match status" value="1"/>
</dbReference>
<dbReference type="Proteomes" id="UP001443914">
    <property type="component" value="Unassembled WGS sequence"/>
</dbReference>
<dbReference type="InterPro" id="IPR001487">
    <property type="entry name" value="Bromodomain"/>
</dbReference>
<proteinExistence type="predicted"/>
<dbReference type="AlphaFoldDB" id="A0AAW1JRF6"/>
<dbReference type="PROSITE" id="PS50014">
    <property type="entry name" value="BROMODOMAIN_2"/>
    <property type="match status" value="1"/>
</dbReference>
<feature type="compositionally biased region" description="Polar residues" evidence="4">
    <location>
        <begin position="437"/>
        <end position="447"/>
    </location>
</feature>
<evidence type="ECO:0000256" key="4">
    <source>
        <dbReference type="SAM" id="MobiDB-lite"/>
    </source>
</evidence>
<sequence>MGESFDVTTTVVEKSVAGKKLKIKILAKKPVNGVSHSSEKVTEVNCTGKLNRMPNAAVSGKVHSEMRNKSVNGRSQLLEANSGNKPLLMNHQMKCARDNESNKTITGKKRASEGVLDCRERKKLKLDCITTSRCQSLLLKLMKHKYAKPFLNPVNPTEWGIPDYFDIIKHPMDLGTIDKNLHRNEYANVEEFEADVRLTFSNAMLYNPSNNWVHQHAKRLGEIFDSEWKSVKAILFRDLKNIMKNRAENGTDVIVNDVRSKCREGNSSAVVDVPKNTMLCKGNSSEEIKITSFEVRKCREGNSSAVVDVPKNTMLCKGNSSEEIKITSFEVGLKCRKGNSSVVVDVPKNTMLCKRNSSEEIKITSFGVRHSDVHVASDHKAKGCNQLRSSQCSAAKDTVVGHVSHRDKESACSMSRKATCGSTNVVKAPTESHSMEVKSTPTVQTTKSDQESEGDTSCLDEEHAAASKTVTVASVGSTTRSLDTVLDMQLSTSQALRAAKLRSRFADTILKAQTKTLLQQGGEMDAETFEQEKEKLLRKHQEERAKIEAQVRAADLAARLKADNERKKQRQQAREAARAALEQMERSIDLDDNFRTNRDLEALIGCSSYVVCHDSRSRRVRTPVERLGLYLKAEYRVGDEDYDILPREMDLEEGELPS</sequence>